<keyword evidence="1 10" id="KW-0963">Cytoplasm</keyword>
<dbReference type="InterPro" id="IPR051046">
    <property type="entry name" value="MurCDEF_CellWall_CoF430Synth"/>
</dbReference>
<dbReference type="PANTHER" id="PTHR43024:SF1">
    <property type="entry name" value="UDP-N-ACETYLMURAMOYL-TRIPEPTIDE--D-ALANYL-D-ALANINE LIGASE"/>
    <property type="match status" value="1"/>
</dbReference>
<dbReference type="UniPathway" id="UPA00219"/>
<dbReference type="RefSeq" id="WP_143848770.1">
    <property type="nucleotide sequence ID" value="NZ_VLXZ01000006.1"/>
</dbReference>
<proteinExistence type="inferred from homology"/>
<evidence type="ECO:0000256" key="9">
    <source>
        <dbReference type="ARBA" id="ARBA00023316"/>
    </source>
</evidence>
<comment type="pathway">
    <text evidence="10 11">Cell wall biogenesis; peptidoglycan biosynthesis.</text>
</comment>
<gene>
    <name evidence="10" type="primary">murF</name>
    <name evidence="15" type="ORF">FN960_10970</name>
</gene>
<dbReference type="Pfam" id="PF01225">
    <property type="entry name" value="Mur_ligase"/>
    <property type="match status" value="1"/>
</dbReference>
<evidence type="ECO:0000259" key="14">
    <source>
        <dbReference type="Pfam" id="PF08245"/>
    </source>
</evidence>
<organism evidence="15 16">
    <name type="scientific">Alkalicoccobacillus porphyridii</name>
    <dbReference type="NCBI Taxonomy" id="2597270"/>
    <lineage>
        <taxon>Bacteria</taxon>
        <taxon>Bacillati</taxon>
        <taxon>Bacillota</taxon>
        <taxon>Bacilli</taxon>
        <taxon>Bacillales</taxon>
        <taxon>Bacillaceae</taxon>
        <taxon>Alkalicoccobacillus</taxon>
    </lineage>
</organism>
<dbReference type="PANTHER" id="PTHR43024">
    <property type="entry name" value="UDP-N-ACETYLMURAMOYL-TRIPEPTIDE--D-ALANYL-D-ALANINE LIGASE"/>
    <property type="match status" value="1"/>
</dbReference>
<feature type="binding site" evidence="10">
    <location>
        <begin position="114"/>
        <end position="120"/>
    </location>
    <ligand>
        <name>ATP</name>
        <dbReference type="ChEBI" id="CHEBI:30616"/>
    </ligand>
</feature>
<keyword evidence="8 10" id="KW-0131">Cell cycle</keyword>
<dbReference type="InterPro" id="IPR036565">
    <property type="entry name" value="Mur-like_cat_sf"/>
</dbReference>
<feature type="domain" description="Mur ligase C-terminal" evidence="13">
    <location>
        <begin position="315"/>
        <end position="439"/>
    </location>
</feature>
<evidence type="ECO:0000256" key="5">
    <source>
        <dbReference type="ARBA" id="ARBA00022840"/>
    </source>
</evidence>
<dbReference type="GO" id="GO:0071555">
    <property type="term" value="P:cell wall organization"/>
    <property type="evidence" value="ECO:0007669"/>
    <property type="project" value="UniProtKB-KW"/>
</dbReference>
<keyword evidence="6 10" id="KW-0133">Cell shape</keyword>
<keyword evidence="5 10" id="KW-0067">ATP-binding</keyword>
<dbReference type="InterPro" id="IPR036615">
    <property type="entry name" value="Mur_ligase_C_dom_sf"/>
</dbReference>
<keyword evidence="16" id="KW-1185">Reference proteome</keyword>
<dbReference type="SUPFAM" id="SSF53623">
    <property type="entry name" value="MurD-like peptide ligases, catalytic domain"/>
    <property type="match status" value="1"/>
</dbReference>
<dbReference type="Pfam" id="PF02875">
    <property type="entry name" value="Mur_ligase_C"/>
    <property type="match status" value="1"/>
</dbReference>
<dbReference type="InterPro" id="IPR004101">
    <property type="entry name" value="Mur_ligase_C"/>
</dbReference>
<comment type="similarity">
    <text evidence="10">Belongs to the MurCDEF family. MurF subfamily.</text>
</comment>
<dbReference type="GO" id="GO:0005737">
    <property type="term" value="C:cytoplasm"/>
    <property type="evidence" value="ECO:0007669"/>
    <property type="project" value="UniProtKB-SubCell"/>
</dbReference>
<dbReference type="GO" id="GO:0009252">
    <property type="term" value="P:peptidoglycan biosynthetic process"/>
    <property type="evidence" value="ECO:0007669"/>
    <property type="project" value="UniProtKB-UniRule"/>
</dbReference>
<keyword evidence="4 10" id="KW-0547">Nucleotide-binding</keyword>
<feature type="domain" description="Mur ligase N-terminal catalytic" evidence="12">
    <location>
        <begin position="26"/>
        <end position="101"/>
    </location>
</feature>
<dbReference type="SUPFAM" id="SSF63418">
    <property type="entry name" value="MurE/MurF N-terminal domain"/>
    <property type="match status" value="1"/>
</dbReference>
<dbReference type="InterPro" id="IPR013221">
    <property type="entry name" value="Mur_ligase_cen"/>
</dbReference>
<dbReference type="GO" id="GO:0008766">
    <property type="term" value="F:UDP-N-acetylmuramoylalanyl-D-glutamyl-2,6-diaminopimelate-D-alanyl-D-alanine ligase activity"/>
    <property type="evidence" value="ECO:0007669"/>
    <property type="project" value="RHEA"/>
</dbReference>
<evidence type="ECO:0000256" key="6">
    <source>
        <dbReference type="ARBA" id="ARBA00022960"/>
    </source>
</evidence>
<evidence type="ECO:0000256" key="10">
    <source>
        <dbReference type="HAMAP-Rule" id="MF_02019"/>
    </source>
</evidence>
<evidence type="ECO:0000259" key="13">
    <source>
        <dbReference type="Pfam" id="PF02875"/>
    </source>
</evidence>
<evidence type="ECO:0000313" key="16">
    <source>
        <dbReference type="Proteomes" id="UP000318521"/>
    </source>
</evidence>
<dbReference type="SUPFAM" id="SSF53244">
    <property type="entry name" value="MurD-like peptide ligases, peptide-binding domain"/>
    <property type="match status" value="1"/>
</dbReference>
<dbReference type="Pfam" id="PF08245">
    <property type="entry name" value="Mur_ligase_M"/>
    <property type="match status" value="1"/>
</dbReference>
<evidence type="ECO:0000256" key="2">
    <source>
        <dbReference type="ARBA" id="ARBA00022598"/>
    </source>
</evidence>
<protein>
    <recommendedName>
        <fullName evidence="10 11">UDP-N-acetylmuramoyl-tripeptide--D-alanyl-D-alanine ligase</fullName>
        <ecNumber evidence="10 11">6.3.2.10</ecNumber>
    </recommendedName>
    <alternativeName>
        <fullName evidence="10">D-alanyl-D-alanine-adding enzyme</fullName>
    </alternativeName>
</protein>
<evidence type="ECO:0000256" key="4">
    <source>
        <dbReference type="ARBA" id="ARBA00022741"/>
    </source>
</evidence>
<evidence type="ECO:0000256" key="11">
    <source>
        <dbReference type="RuleBase" id="RU004136"/>
    </source>
</evidence>
<dbReference type="Proteomes" id="UP000318521">
    <property type="component" value="Unassembled WGS sequence"/>
</dbReference>
<comment type="caution">
    <text evidence="15">The sequence shown here is derived from an EMBL/GenBank/DDBJ whole genome shotgun (WGS) entry which is preliminary data.</text>
</comment>
<evidence type="ECO:0000256" key="3">
    <source>
        <dbReference type="ARBA" id="ARBA00022618"/>
    </source>
</evidence>
<dbReference type="GO" id="GO:0005524">
    <property type="term" value="F:ATP binding"/>
    <property type="evidence" value="ECO:0007669"/>
    <property type="project" value="UniProtKB-UniRule"/>
</dbReference>
<evidence type="ECO:0000313" key="15">
    <source>
        <dbReference type="EMBL" id="TSB46323.1"/>
    </source>
</evidence>
<dbReference type="EC" id="6.3.2.10" evidence="10 11"/>
<reference evidence="15 16" key="1">
    <citation type="submission" date="2019-07" db="EMBL/GenBank/DDBJ databases">
        <authorList>
            <person name="Park Y.J."/>
            <person name="Jeong S.E."/>
            <person name="Jung H.S."/>
        </authorList>
    </citation>
    <scope>NUCLEOTIDE SEQUENCE [LARGE SCALE GENOMIC DNA]</scope>
    <source>
        <strain evidence="16">P16(2019)</strain>
    </source>
</reference>
<accession>A0A553ZY01</accession>
<dbReference type="Gene3D" id="3.40.1190.10">
    <property type="entry name" value="Mur-like, catalytic domain"/>
    <property type="match status" value="1"/>
</dbReference>
<sequence>MTISHELVTKVAASFRINADQEQSFSSVSIDTRTLQKGALYVPIVGERFDGHIFIEKAIQAGAKAAVWQKDYAVPSSVPDNFQLYYVEDTLKALQQLSKEYRKLIDPIVIAVTGSNGKTTVKDMLFSILSLTGTTYKTQGNFNNHIGMPLTILGMPKDCKYLILEMGMSEFGEIEFLSELAEPDIALITNIGESHMEQLGSREGIAEAKAEIRAGLSAQGTLYIDGDEPLLADKQHTHTKTIGFNPANHSFISDVSTDVNGLHFTLADTDRFTIPLLGKHNVKNAALAASAASGLGLSAADIQNGLSQVAISKMRLERSFGQDGELIINDAYNASPTSMIAALETLKGLSGFSRYIAVLGDMYELGGNEKELHTKVAGHISAPITHVLCVGHKAKWIYEAIQKEQDPLHVSWAPTVAEAAQSLKSIVTKDSVVLLKASRGLKLEQIVDDSLESGKGETNK</sequence>
<comment type="subcellular location">
    <subcellularLocation>
        <location evidence="10 11">Cytoplasm</location>
    </subcellularLocation>
</comment>
<keyword evidence="3 10" id="KW-0132">Cell division</keyword>
<evidence type="ECO:0000256" key="7">
    <source>
        <dbReference type="ARBA" id="ARBA00022984"/>
    </source>
</evidence>
<comment type="catalytic activity">
    <reaction evidence="10 11">
        <text>D-alanyl-D-alanine + UDP-N-acetyl-alpha-D-muramoyl-L-alanyl-gamma-D-glutamyl-meso-2,6-diaminopimelate + ATP = UDP-N-acetyl-alpha-D-muramoyl-L-alanyl-gamma-D-glutamyl-meso-2,6-diaminopimeloyl-D-alanyl-D-alanine + ADP + phosphate + H(+)</text>
        <dbReference type="Rhea" id="RHEA:28374"/>
        <dbReference type="ChEBI" id="CHEBI:15378"/>
        <dbReference type="ChEBI" id="CHEBI:30616"/>
        <dbReference type="ChEBI" id="CHEBI:43474"/>
        <dbReference type="ChEBI" id="CHEBI:57822"/>
        <dbReference type="ChEBI" id="CHEBI:61386"/>
        <dbReference type="ChEBI" id="CHEBI:83905"/>
        <dbReference type="ChEBI" id="CHEBI:456216"/>
        <dbReference type="EC" id="6.3.2.10"/>
    </reaction>
</comment>
<dbReference type="GO" id="GO:0047480">
    <property type="term" value="F:UDP-N-acetylmuramoyl-tripeptide-D-alanyl-D-alanine ligase activity"/>
    <property type="evidence" value="ECO:0007669"/>
    <property type="project" value="UniProtKB-UniRule"/>
</dbReference>
<dbReference type="InterPro" id="IPR005863">
    <property type="entry name" value="UDP-N-AcMur_synth"/>
</dbReference>
<dbReference type="HAMAP" id="MF_02019">
    <property type="entry name" value="MurF"/>
    <property type="match status" value="1"/>
</dbReference>
<keyword evidence="2 10" id="KW-0436">Ligase</keyword>
<dbReference type="InterPro" id="IPR035911">
    <property type="entry name" value="MurE/MurF_N"/>
</dbReference>
<dbReference type="Gene3D" id="3.90.190.20">
    <property type="entry name" value="Mur ligase, C-terminal domain"/>
    <property type="match status" value="1"/>
</dbReference>
<dbReference type="NCBIfam" id="TIGR01143">
    <property type="entry name" value="murF"/>
    <property type="match status" value="1"/>
</dbReference>
<dbReference type="Gene3D" id="3.40.1390.10">
    <property type="entry name" value="MurE/MurF, N-terminal domain"/>
    <property type="match status" value="1"/>
</dbReference>
<dbReference type="AlphaFoldDB" id="A0A553ZY01"/>
<evidence type="ECO:0000256" key="8">
    <source>
        <dbReference type="ARBA" id="ARBA00023306"/>
    </source>
</evidence>
<comment type="function">
    <text evidence="10 11">Involved in cell wall formation. Catalyzes the final step in the synthesis of UDP-N-acetylmuramoyl-pentapeptide, the precursor of murein.</text>
</comment>
<dbReference type="GO" id="GO:0051301">
    <property type="term" value="P:cell division"/>
    <property type="evidence" value="ECO:0007669"/>
    <property type="project" value="UniProtKB-KW"/>
</dbReference>
<keyword evidence="7 10" id="KW-0573">Peptidoglycan synthesis</keyword>
<dbReference type="GO" id="GO:0008360">
    <property type="term" value="P:regulation of cell shape"/>
    <property type="evidence" value="ECO:0007669"/>
    <property type="project" value="UniProtKB-KW"/>
</dbReference>
<name>A0A553ZY01_9BACI</name>
<feature type="domain" description="Mur ligase central" evidence="14">
    <location>
        <begin position="112"/>
        <end position="291"/>
    </location>
</feature>
<evidence type="ECO:0000259" key="12">
    <source>
        <dbReference type="Pfam" id="PF01225"/>
    </source>
</evidence>
<evidence type="ECO:0000256" key="1">
    <source>
        <dbReference type="ARBA" id="ARBA00022490"/>
    </source>
</evidence>
<dbReference type="InterPro" id="IPR000713">
    <property type="entry name" value="Mur_ligase_N"/>
</dbReference>
<dbReference type="OrthoDB" id="9801978at2"/>
<dbReference type="EMBL" id="VLXZ01000006">
    <property type="protein sequence ID" value="TSB46323.1"/>
    <property type="molecule type" value="Genomic_DNA"/>
</dbReference>
<keyword evidence="9 10" id="KW-0961">Cell wall biogenesis/degradation</keyword>